<dbReference type="SMART" id="SM00418">
    <property type="entry name" value="HTH_ARSR"/>
    <property type="match status" value="1"/>
</dbReference>
<dbReference type="InterPro" id="IPR001845">
    <property type="entry name" value="HTH_ArsR_DNA-bd_dom"/>
</dbReference>
<protein>
    <submittedName>
        <fullName evidence="6">Transcriptional regulator, ArsR family</fullName>
    </submittedName>
</protein>
<evidence type="ECO:0000313" key="6">
    <source>
        <dbReference type="EMBL" id="SIP87380.1"/>
    </source>
</evidence>
<dbReference type="GO" id="GO:0046685">
    <property type="term" value="P:response to arsenic-containing substance"/>
    <property type="evidence" value="ECO:0007669"/>
    <property type="project" value="UniProtKB-KW"/>
</dbReference>
<dbReference type="CDD" id="cd00090">
    <property type="entry name" value="HTH_ARSR"/>
    <property type="match status" value="1"/>
</dbReference>
<dbReference type="InterPro" id="IPR011991">
    <property type="entry name" value="ArsR-like_HTH"/>
</dbReference>
<evidence type="ECO:0000259" key="5">
    <source>
        <dbReference type="PROSITE" id="PS50987"/>
    </source>
</evidence>
<organism evidence="6 7">
    <name type="scientific">Marinobacterium stanieri</name>
    <dbReference type="NCBI Taxonomy" id="49186"/>
    <lineage>
        <taxon>Bacteria</taxon>
        <taxon>Pseudomonadati</taxon>
        <taxon>Pseudomonadota</taxon>
        <taxon>Gammaproteobacteria</taxon>
        <taxon>Oceanospirillales</taxon>
        <taxon>Oceanospirillaceae</taxon>
        <taxon>Marinobacterium</taxon>
    </lineage>
</organism>
<keyword evidence="1" id="KW-0059">Arsenical resistance</keyword>
<dbReference type="Gene3D" id="1.10.10.10">
    <property type="entry name" value="Winged helix-like DNA-binding domain superfamily/Winged helix DNA-binding domain"/>
    <property type="match status" value="1"/>
</dbReference>
<evidence type="ECO:0000256" key="3">
    <source>
        <dbReference type="ARBA" id="ARBA00023125"/>
    </source>
</evidence>
<dbReference type="InterPro" id="IPR036390">
    <property type="entry name" value="WH_DNA-bd_sf"/>
</dbReference>
<gene>
    <name evidence="6" type="ORF">SAMN05421647_10137</name>
</gene>
<dbReference type="GO" id="GO:0003677">
    <property type="term" value="F:DNA binding"/>
    <property type="evidence" value="ECO:0007669"/>
    <property type="project" value="UniProtKB-KW"/>
</dbReference>
<keyword evidence="2" id="KW-0805">Transcription regulation</keyword>
<dbReference type="eggNOG" id="COG0640">
    <property type="taxonomic scope" value="Bacteria"/>
</dbReference>
<dbReference type="Proteomes" id="UP000186895">
    <property type="component" value="Unassembled WGS sequence"/>
</dbReference>
<dbReference type="NCBIfam" id="NF033788">
    <property type="entry name" value="HTH_metalloreg"/>
    <property type="match status" value="1"/>
</dbReference>
<reference evidence="6 7" key="1">
    <citation type="submission" date="2017-01" db="EMBL/GenBank/DDBJ databases">
        <authorList>
            <person name="Mah S.A."/>
            <person name="Swanson W.J."/>
            <person name="Moy G.W."/>
            <person name="Vacquier V.D."/>
        </authorList>
    </citation>
    <scope>NUCLEOTIDE SEQUENCE [LARGE SCALE GENOMIC DNA]</scope>
    <source>
        <strain evidence="6 7">DSM 7027</strain>
    </source>
</reference>
<evidence type="ECO:0000256" key="4">
    <source>
        <dbReference type="ARBA" id="ARBA00023163"/>
    </source>
</evidence>
<evidence type="ECO:0000256" key="2">
    <source>
        <dbReference type="ARBA" id="ARBA00023015"/>
    </source>
</evidence>
<dbReference type="NCBIfam" id="NF007528">
    <property type="entry name" value="PRK10141.1"/>
    <property type="match status" value="1"/>
</dbReference>
<dbReference type="PANTHER" id="PTHR33154">
    <property type="entry name" value="TRANSCRIPTIONAL REGULATOR, ARSR FAMILY"/>
    <property type="match status" value="1"/>
</dbReference>
<dbReference type="FunFam" id="1.10.10.10:FF:000279">
    <property type="entry name" value="Transcriptional regulator, ArsR family"/>
    <property type="match status" value="1"/>
</dbReference>
<sequence>MTPLELFKALADETRLVSTLLIQREGELCVCELMEALQESQPKVSRHLAKLRALGLLADRRQGQWVFYRLHPDLPEWMNDMVAHAAANADAQLEVPLTRLKAMDSRPSAGSDVCGTGC</sequence>
<keyword evidence="7" id="KW-1185">Reference proteome</keyword>
<dbReference type="InterPro" id="IPR051081">
    <property type="entry name" value="HTH_MetalResp_TranReg"/>
</dbReference>
<dbReference type="SUPFAM" id="SSF46785">
    <property type="entry name" value="Winged helix' DNA-binding domain"/>
    <property type="match status" value="1"/>
</dbReference>
<dbReference type="GO" id="GO:0003700">
    <property type="term" value="F:DNA-binding transcription factor activity"/>
    <property type="evidence" value="ECO:0007669"/>
    <property type="project" value="InterPro"/>
</dbReference>
<dbReference type="RefSeq" id="WP_076459926.1">
    <property type="nucleotide sequence ID" value="NZ_FTMN01000001.1"/>
</dbReference>
<dbReference type="AlphaFoldDB" id="A0A1N6N5M7"/>
<dbReference type="PROSITE" id="PS50987">
    <property type="entry name" value="HTH_ARSR_2"/>
    <property type="match status" value="1"/>
</dbReference>
<dbReference type="Pfam" id="PF01022">
    <property type="entry name" value="HTH_5"/>
    <property type="match status" value="1"/>
</dbReference>
<accession>A0A1N6N5M7</accession>
<dbReference type="InterPro" id="IPR036388">
    <property type="entry name" value="WH-like_DNA-bd_sf"/>
</dbReference>
<keyword evidence="3" id="KW-0238">DNA-binding</keyword>
<name>A0A1N6N5M7_9GAMM</name>
<keyword evidence="4" id="KW-0804">Transcription</keyword>
<dbReference type="EMBL" id="FTMN01000001">
    <property type="protein sequence ID" value="SIP87380.1"/>
    <property type="molecule type" value="Genomic_DNA"/>
</dbReference>
<evidence type="ECO:0000313" key="7">
    <source>
        <dbReference type="Proteomes" id="UP000186895"/>
    </source>
</evidence>
<dbReference type="PANTHER" id="PTHR33154:SF18">
    <property type="entry name" value="ARSENICAL RESISTANCE OPERON REPRESSOR"/>
    <property type="match status" value="1"/>
</dbReference>
<evidence type="ECO:0000256" key="1">
    <source>
        <dbReference type="ARBA" id="ARBA00022849"/>
    </source>
</evidence>
<feature type="domain" description="HTH arsR-type" evidence="5">
    <location>
        <begin position="1"/>
        <end position="89"/>
    </location>
</feature>
<dbReference type="STRING" id="49186.SAMN05421647_10137"/>
<dbReference type="PRINTS" id="PR00778">
    <property type="entry name" value="HTHARSR"/>
</dbReference>
<proteinExistence type="predicted"/>